<feature type="transmembrane region" description="Helical" evidence="1">
    <location>
        <begin position="157"/>
        <end position="173"/>
    </location>
</feature>
<keyword evidence="1" id="KW-0812">Transmembrane</keyword>
<keyword evidence="3" id="KW-1185">Reference proteome</keyword>
<feature type="transmembrane region" description="Helical" evidence="1">
    <location>
        <begin position="398"/>
        <end position="416"/>
    </location>
</feature>
<dbReference type="EMBL" id="BMVO01000041">
    <property type="protein sequence ID" value="GHB31549.1"/>
    <property type="molecule type" value="Genomic_DNA"/>
</dbReference>
<feature type="transmembrane region" description="Helical" evidence="1">
    <location>
        <begin position="422"/>
        <end position="440"/>
    </location>
</feature>
<gene>
    <name evidence="2" type="ORF">GCM10010346_63660</name>
</gene>
<dbReference type="Proteomes" id="UP000599437">
    <property type="component" value="Unassembled WGS sequence"/>
</dbReference>
<evidence type="ECO:0000256" key="1">
    <source>
        <dbReference type="SAM" id="Phobius"/>
    </source>
</evidence>
<accession>A0ABQ3EBY0</accession>
<feature type="transmembrane region" description="Helical" evidence="1">
    <location>
        <begin position="64"/>
        <end position="95"/>
    </location>
</feature>
<reference evidence="3" key="1">
    <citation type="journal article" date="2019" name="Int. J. Syst. Evol. Microbiol.">
        <title>The Global Catalogue of Microorganisms (GCM) 10K type strain sequencing project: providing services to taxonomists for standard genome sequencing and annotation.</title>
        <authorList>
            <consortium name="The Broad Institute Genomics Platform"/>
            <consortium name="The Broad Institute Genome Sequencing Center for Infectious Disease"/>
            <person name="Wu L."/>
            <person name="Ma J."/>
        </authorList>
    </citation>
    <scope>NUCLEOTIDE SEQUENCE [LARGE SCALE GENOMIC DNA]</scope>
    <source>
        <strain evidence="3">JCM 4737</strain>
    </source>
</reference>
<feature type="transmembrane region" description="Helical" evidence="1">
    <location>
        <begin position="14"/>
        <end position="37"/>
    </location>
</feature>
<feature type="transmembrane region" description="Helical" evidence="1">
    <location>
        <begin position="202"/>
        <end position="225"/>
    </location>
</feature>
<evidence type="ECO:0000313" key="2">
    <source>
        <dbReference type="EMBL" id="GHB31549.1"/>
    </source>
</evidence>
<proteinExistence type="predicted"/>
<evidence type="ECO:0008006" key="4">
    <source>
        <dbReference type="Google" id="ProtNLM"/>
    </source>
</evidence>
<organism evidence="2 3">
    <name type="scientific">Streptomyces chryseus</name>
    <dbReference type="NCBI Taxonomy" id="68186"/>
    <lineage>
        <taxon>Bacteria</taxon>
        <taxon>Bacillati</taxon>
        <taxon>Actinomycetota</taxon>
        <taxon>Actinomycetes</taxon>
        <taxon>Kitasatosporales</taxon>
        <taxon>Streptomycetaceae</taxon>
        <taxon>Streptomyces</taxon>
    </lineage>
</organism>
<feature type="transmembrane region" description="Helical" evidence="1">
    <location>
        <begin position="107"/>
        <end position="127"/>
    </location>
</feature>
<evidence type="ECO:0000313" key="3">
    <source>
        <dbReference type="Proteomes" id="UP000599437"/>
    </source>
</evidence>
<keyword evidence="1" id="KW-1133">Transmembrane helix</keyword>
<feature type="transmembrane region" description="Helical" evidence="1">
    <location>
        <begin position="368"/>
        <end position="386"/>
    </location>
</feature>
<protein>
    <recommendedName>
        <fullName evidence="4">Glycosyltransferase RgtA/B/C/D-like domain-containing protein</fullName>
    </recommendedName>
</protein>
<name>A0ABQ3EBY0_9ACTN</name>
<comment type="caution">
    <text evidence="2">The sequence shown here is derived from an EMBL/GenBank/DDBJ whole genome shotgun (WGS) entry which is preliminary data.</text>
</comment>
<sequence length="477" mass="52510">MGHIGHFGHRWRRAWVLTVAAAVCCLATTLVFSPGYLSHDSLYQLKQAMGMEPLSDWHPPVMSLVWRALIAVTGTPASMAVLQAVIFWAAIWVIACCVQEATVSRTGALAVLGAGLLPHVLTFVGVVWKDVHMAFALLVTSAIALSGLRLRADRRALRWALFSLGVLFLVYAILVRKNAVFAAIPVFVMLVLALWRKPARRIWIVSTAALALGLVASTAAIAAVARPVKTSQVSQIMLDDLLHVLSVKELQSAAVSPSLRERLVAAAKECDRINSLSDTYWTCYGRGERGPFTAVAHTDQITSLWVSEMIRHVPGYLQYRLELFSKFLFEPRYQYHPGIAANDLQLELHHPRLGRALQTYVDGAARDLPVLFAGWFWLTIAVVLAIRPGSGTFAMPVRALGISAAAYVLAYLPILPVTNYRYMYWSAIACTVGVLLCRLGRGTTGVGVEPPQREVHGCQRRASRDYLDLDRRSGSSR</sequence>
<keyword evidence="1" id="KW-0472">Membrane</keyword>
<feature type="transmembrane region" description="Helical" evidence="1">
    <location>
        <begin position="179"/>
        <end position="195"/>
    </location>
</feature>
<feature type="transmembrane region" description="Helical" evidence="1">
    <location>
        <begin position="133"/>
        <end position="150"/>
    </location>
</feature>